<dbReference type="Proteomes" id="UP000001514">
    <property type="component" value="Unassembled WGS sequence"/>
</dbReference>
<dbReference type="eggNOG" id="ENOG502QPKU">
    <property type="taxonomic scope" value="Eukaryota"/>
</dbReference>
<reference evidence="2 3" key="1">
    <citation type="journal article" date="2011" name="Science">
        <title>The Selaginella genome identifies genetic changes associated with the evolution of vascular plants.</title>
        <authorList>
            <person name="Banks J.A."/>
            <person name="Nishiyama T."/>
            <person name="Hasebe M."/>
            <person name="Bowman J.L."/>
            <person name="Gribskov M."/>
            <person name="dePamphilis C."/>
            <person name="Albert V.A."/>
            <person name="Aono N."/>
            <person name="Aoyama T."/>
            <person name="Ambrose B.A."/>
            <person name="Ashton N.W."/>
            <person name="Axtell M.J."/>
            <person name="Barker E."/>
            <person name="Barker M.S."/>
            <person name="Bennetzen J.L."/>
            <person name="Bonawitz N.D."/>
            <person name="Chapple C."/>
            <person name="Cheng C."/>
            <person name="Correa L.G."/>
            <person name="Dacre M."/>
            <person name="DeBarry J."/>
            <person name="Dreyer I."/>
            <person name="Elias M."/>
            <person name="Engstrom E.M."/>
            <person name="Estelle M."/>
            <person name="Feng L."/>
            <person name="Finet C."/>
            <person name="Floyd S.K."/>
            <person name="Frommer W.B."/>
            <person name="Fujita T."/>
            <person name="Gramzow L."/>
            <person name="Gutensohn M."/>
            <person name="Harholt J."/>
            <person name="Hattori M."/>
            <person name="Heyl A."/>
            <person name="Hirai T."/>
            <person name="Hiwatashi Y."/>
            <person name="Ishikawa M."/>
            <person name="Iwata M."/>
            <person name="Karol K.G."/>
            <person name="Koehler B."/>
            <person name="Kolukisaoglu U."/>
            <person name="Kubo M."/>
            <person name="Kurata T."/>
            <person name="Lalonde S."/>
            <person name="Li K."/>
            <person name="Li Y."/>
            <person name="Litt A."/>
            <person name="Lyons E."/>
            <person name="Manning G."/>
            <person name="Maruyama T."/>
            <person name="Michael T.P."/>
            <person name="Mikami K."/>
            <person name="Miyazaki S."/>
            <person name="Morinaga S."/>
            <person name="Murata T."/>
            <person name="Mueller-Roeber B."/>
            <person name="Nelson D.R."/>
            <person name="Obara M."/>
            <person name="Oguri Y."/>
            <person name="Olmstead R.G."/>
            <person name="Onodera N."/>
            <person name="Petersen B.L."/>
            <person name="Pils B."/>
            <person name="Prigge M."/>
            <person name="Rensing S.A."/>
            <person name="Riano-Pachon D.M."/>
            <person name="Roberts A.W."/>
            <person name="Sato Y."/>
            <person name="Scheller H.V."/>
            <person name="Schulz B."/>
            <person name="Schulz C."/>
            <person name="Shakirov E.V."/>
            <person name="Shibagaki N."/>
            <person name="Shinohara N."/>
            <person name="Shippen D.E."/>
            <person name="Soerensen I."/>
            <person name="Sotooka R."/>
            <person name="Sugimoto N."/>
            <person name="Sugita M."/>
            <person name="Sumikawa N."/>
            <person name="Tanurdzic M."/>
            <person name="Theissen G."/>
            <person name="Ulvskov P."/>
            <person name="Wakazuki S."/>
            <person name="Weng J.K."/>
            <person name="Willats W.W."/>
            <person name="Wipf D."/>
            <person name="Wolf P.G."/>
            <person name="Yang L."/>
            <person name="Zimmer A.D."/>
            <person name="Zhu Q."/>
            <person name="Mitros T."/>
            <person name="Hellsten U."/>
            <person name="Loque D."/>
            <person name="Otillar R."/>
            <person name="Salamov A."/>
            <person name="Schmutz J."/>
            <person name="Shapiro H."/>
            <person name="Lindquist E."/>
            <person name="Lucas S."/>
            <person name="Rokhsar D."/>
            <person name="Grigoriev I.V."/>
        </authorList>
    </citation>
    <scope>NUCLEOTIDE SEQUENCE [LARGE SCALE GENOMIC DNA]</scope>
</reference>
<accession>D8QSX2</accession>
<gene>
    <name evidence="2" type="ORF">SELMODRAFT_403897</name>
</gene>
<proteinExistence type="predicted"/>
<sequence length="870" mass="96300">MAFLTGPQIGQTYGRHTYHRDTPSVKMRQPDRPASSLPNTAATTTSSTSRRGDNGQELPEEGQGARDYRHSSAAEPSSSSPAPQDSSISRWSRGESSSAPRRLSAAAMVESGGAAAFLPESVVEAVAVEAAAAAARAHGAMAASRTLACIFQVCSVWRSVSQSELLWENAFNVVWPTQARQPERSWRREFQRAHTTASNFRRGRARHTILVEEETGGRHYEPPRSLAISNDYLVGGHFDGALRVFDLKTKACVWTLRANQEEGFGPLSRAIAGISLQGDDIVFGSVDGNVFTASASRGNRVRVHVGRVIQDGALISFAASQRWWIALYAGSVGHCFRLWDAATKQVVYRGGNMTDDDAMRGWHMLVERAGRVGRVRIVNEELLVAANRRRIRVHDLGTHGMPLIVERDQEAENNAVEAMDVRGNKLLSASYEGLARIRELPTMVEVLTVRHAGVHANPRLRPDDREQMQQLFGTLNSRQLFLCFSGAVNAWDCSSGEHLYSLREETGYMYNDMVASDSCLALGAVRSERPLFDSEVGAWRIDRQQTVRKCESMQVPSLRFTDHLQKARIAHINIWFVIGETGERGWTTKEEIRLCIAVIEKGREVFLSRGVNLLLPDTLVSSNSTSPALTPFVFWGRLVLFSNRRFRSSRYVCAANTNGNVVMRIRASQLHVNAKKRHMLQLAALVTASLVNGSNAGKANRMCSMPSCLADHMLGFSHSCPTGWELFQFPQSVSIVSAAHREGLFFLGVYRQNRSDLTGRTKEISATTTCMNDFSSAEWSTLWSSKSATASIQANTKVNLNAFIRCTLHRHHTARRWLLLGTRGGHLDRVAESIVAIDSEFTSKSLAPGTKEIEYLSFRESGALCDDNLD</sequence>
<dbReference type="KEGG" id="smo:SELMODRAFT_403897"/>
<dbReference type="SUPFAM" id="SSF50998">
    <property type="entry name" value="Quinoprotein alcohol dehydrogenase-like"/>
    <property type="match status" value="1"/>
</dbReference>
<dbReference type="PANTHER" id="PTHR19855:SF31">
    <property type="entry name" value="TRANSCRIPTIONAL REGULATOR STERILE APETALA"/>
    <property type="match status" value="1"/>
</dbReference>
<dbReference type="HOGENOM" id="CLU_334163_0_0_1"/>
<protein>
    <recommendedName>
        <fullName evidence="4">F-box domain-containing protein</fullName>
    </recommendedName>
</protein>
<keyword evidence="3" id="KW-1185">Reference proteome</keyword>
<dbReference type="EMBL" id="GL377566">
    <property type="protein sequence ID" value="EFJ37513.1"/>
    <property type="molecule type" value="Genomic_DNA"/>
</dbReference>
<dbReference type="InterPro" id="IPR036047">
    <property type="entry name" value="F-box-like_dom_sf"/>
</dbReference>
<feature type="compositionally biased region" description="Low complexity" evidence="1">
    <location>
        <begin position="73"/>
        <end position="97"/>
    </location>
</feature>
<name>D8QSX2_SELML</name>
<evidence type="ECO:0008006" key="4">
    <source>
        <dbReference type="Google" id="ProtNLM"/>
    </source>
</evidence>
<feature type="region of interest" description="Disordered" evidence="1">
    <location>
        <begin position="1"/>
        <end position="97"/>
    </location>
</feature>
<dbReference type="PANTHER" id="PTHR19855">
    <property type="entry name" value="WD40 REPEAT PROTEIN 12, 37"/>
    <property type="match status" value="1"/>
</dbReference>
<dbReference type="InParanoid" id="D8QSX2"/>
<dbReference type="FunCoup" id="D8QSX2">
    <property type="interactions" value="2"/>
</dbReference>
<dbReference type="AlphaFoldDB" id="D8QSX2"/>
<dbReference type="InterPro" id="IPR015943">
    <property type="entry name" value="WD40/YVTN_repeat-like_dom_sf"/>
</dbReference>
<evidence type="ECO:0000313" key="3">
    <source>
        <dbReference type="Proteomes" id="UP000001514"/>
    </source>
</evidence>
<feature type="compositionally biased region" description="Basic and acidic residues" evidence="1">
    <location>
        <begin position="63"/>
        <end position="72"/>
    </location>
</feature>
<feature type="compositionally biased region" description="Low complexity" evidence="1">
    <location>
        <begin position="34"/>
        <end position="49"/>
    </location>
</feature>
<evidence type="ECO:0000256" key="1">
    <source>
        <dbReference type="SAM" id="MobiDB-lite"/>
    </source>
</evidence>
<feature type="compositionally biased region" description="Basic and acidic residues" evidence="1">
    <location>
        <begin position="19"/>
        <end position="31"/>
    </location>
</feature>
<dbReference type="Gene3D" id="2.130.10.10">
    <property type="entry name" value="YVTN repeat-like/Quinoprotein amine dehydrogenase"/>
    <property type="match status" value="1"/>
</dbReference>
<dbReference type="InterPro" id="IPR011047">
    <property type="entry name" value="Quinoprotein_ADH-like_sf"/>
</dbReference>
<dbReference type="SUPFAM" id="SSF81383">
    <property type="entry name" value="F-box domain"/>
    <property type="match status" value="1"/>
</dbReference>
<dbReference type="Gramene" id="EFJ37513">
    <property type="protein sequence ID" value="EFJ37513"/>
    <property type="gene ID" value="SELMODRAFT_403897"/>
</dbReference>
<organism evidence="3">
    <name type="scientific">Selaginella moellendorffii</name>
    <name type="common">Spikemoss</name>
    <dbReference type="NCBI Taxonomy" id="88036"/>
    <lineage>
        <taxon>Eukaryota</taxon>
        <taxon>Viridiplantae</taxon>
        <taxon>Streptophyta</taxon>
        <taxon>Embryophyta</taxon>
        <taxon>Tracheophyta</taxon>
        <taxon>Lycopodiopsida</taxon>
        <taxon>Selaginellales</taxon>
        <taxon>Selaginellaceae</taxon>
        <taxon>Selaginella</taxon>
    </lineage>
</organism>
<evidence type="ECO:0000313" key="2">
    <source>
        <dbReference type="EMBL" id="EFJ37513.1"/>
    </source>
</evidence>